<protein>
    <submittedName>
        <fullName evidence="8">Tail-specific protease</fullName>
    </submittedName>
</protein>
<evidence type="ECO:0000313" key="9">
    <source>
        <dbReference type="Proteomes" id="UP000297834"/>
    </source>
</evidence>
<evidence type="ECO:0000313" key="8">
    <source>
        <dbReference type="EMBL" id="TEU30052.1"/>
    </source>
</evidence>
<dbReference type="SUPFAM" id="SSF50156">
    <property type="entry name" value="PDZ domain-like"/>
    <property type="match status" value="1"/>
</dbReference>
<dbReference type="InterPro" id="IPR001478">
    <property type="entry name" value="PDZ"/>
</dbReference>
<dbReference type="SUPFAM" id="SSF52096">
    <property type="entry name" value="ClpP/crotonase"/>
    <property type="match status" value="1"/>
</dbReference>
<comment type="caution">
    <text evidence="8">The sequence shown here is derived from an EMBL/GenBank/DDBJ whole genome shotgun (WGS) entry which is preliminary data.</text>
</comment>
<dbReference type="InterPro" id="IPR036034">
    <property type="entry name" value="PDZ_sf"/>
</dbReference>
<evidence type="ECO:0000256" key="6">
    <source>
        <dbReference type="SAM" id="MobiDB-lite"/>
    </source>
</evidence>
<dbReference type="AlphaFoldDB" id="A0A4Y7XE66"/>
<dbReference type="RefSeq" id="WP_134243673.1">
    <property type="nucleotide sequence ID" value="NZ_SNTY01000013.1"/>
</dbReference>
<dbReference type="SMART" id="SM00245">
    <property type="entry name" value="TSPc"/>
    <property type="match status" value="1"/>
</dbReference>
<evidence type="ECO:0000256" key="3">
    <source>
        <dbReference type="ARBA" id="ARBA00022801"/>
    </source>
</evidence>
<dbReference type="CDD" id="cd07560">
    <property type="entry name" value="Peptidase_S41_CPP"/>
    <property type="match status" value="1"/>
</dbReference>
<organism evidence="8 9">
    <name type="scientific">Alkanindiges illinoisensis</name>
    <dbReference type="NCBI Taxonomy" id="197183"/>
    <lineage>
        <taxon>Bacteria</taxon>
        <taxon>Pseudomonadati</taxon>
        <taxon>Pseudomonadota</taxon>
        <taxon>Gammaproteobacteria</taxon>
        <taxon>Moraxellales</taxon>
        <taxon>Moraxellaceae</taxon>
        <taxon>Alkanindiges</taxon>
    </lineage>
</organism>
<dbReference type="EMBL" id="SNTY01000013">
    <property type="protein sequence ID" value="TEU30052.1"/>
    <property type="molecule type" value="Genomic_DNA"/>
</dbReference>
<dbReference type="STRING" id="1120977.GCA_000619845_00010"/>
<proteinExistence type="inferred from homology"/>
<dbReference type="Pfam" id="PF11818">
    <property type="entry name" value="DUF3340"/>
    <property type="match status" value="1"/>
</dbReference>
<comment type="similarity">
    <text evidence="1 5">Belongs to the peptidase S41A family.</text>
</comment>
<dbReference type="Pfam" id="PF17804">
    <property type="entry name" value="TSP_NTD"/>
    <property type="match status" value="1"/>
</dbReference>
<dbReference type="PANTHER" id="PTHR32060">
    <property type="entry name" value="TAIL-SPECIFIC PROTEASE"/>
    <property type="match status" value="1"/>
</dbReference>
<dbReference type="GO" id="GO:0004175">
    <property type="term" value="F:endopeptidase activity"/>
    <property type="evidence" value="ECO:0007669"/>
    <property type="project" value="TreeGrafter"/>
</dbReference>
<evidence type="ECO:0000256" key="1">
    <source>
        <dbReference type="ARBA" id="ARBA00009179"/>
    </source>
</evidence>
<dbReference type="GO" id="GO:0007165">
    <property type="term" value="P:signal transduction"/>
    <property type="evidence" value="ECO:0007669"/>
    <property type="project" value="TreeGrafter"/>
</dbReference>
<dbReference type="InterPro" id="IPR005151">
    <property type="entry name" value="Tail-specific_protease"/>
</dbReference>
<dbReference type="PANTHER" id="PTHR32060:SF22">
    <property type="entry name" value="CARBOXYL-TERMINAL-PROCESSING PEPTIDASE 3, CHLOROPLASTIC"/>
    <property type="match status" value="1"/>
</dbReference>
<evidence type="ECO:0000256" key="4">
    <source>
        <dbReference type="ARBA" id="ARBA00022825"/>
    </source>
</evidence>
<dbReference type="InterPro" id="IPR004447">
    <property type="entry name" value="Peptidase_S41A"/>
</dbReference>
<keyword evidence="4 5" id="KW-0720">Serine protease</keyword>
<name>A0A4Y7XE66_9GAMM</name>
<dbReference type="Gene3D" id="2.30.42.10">
    <property type="match status" value="1"/>
</dbReference>
<dbReference type="InterPro" id="IPR029045">
    <property type="entry name" value="ClpP/crotonase-like_dom_sf"/>
</dbReference>
<feature type="compositionally biased region" description="Polar residues" evidence="6">
    <location>
        <begin position="734"/>
        <end position="744"/>
    </location>
</feature>
<dbReference type="PROSITE" id="PS50106">
    <property type="entry name" value="PDZ"/>
    <property type="match status" value="1"/>
</dbReference>
<dbReference type="OrthoDB" id="9812068at2"/>
<evidence type="ECO:0000256" key="2">
    <source>
        <dbReference type="ARBA" id="ARBA00022670"/>
    </source>
</evidence>
<dbReference type="CDD" id="cd06782">
    <property type="entry name" value="cpPDZ_CPP-like"/>
    <property type="match status" value="1"/>
</dbReference>
<dbReference type="Gene3D" id="3.90.226.10">
    <property type="entry name" value="2-enoyl-CoA Hydratase, Chain A, domain 1"/>
    <property type="match status" value="1"/>
</dbReference>
<dbReference type="GO" id="GO:0008236">
    <property type="term" value="F:serine-type peptidase activity"/>
    <property type="evidence" value="ECO:0007669"/>
    <property type="project" value="UniProtKB-KW"/>
</dbReference>
<gene>
    <name evidence="8" type="ORF">E2B99_03945</name>
</gene>
<keyword evidence="2 5" id="KW-0645">Protease</keyword>
<dbReference type="NCBIfam" id="TIGR00225">
    <property type="entry name" value="prc"/>
    <property type="match status" value="1"/>
</dbReference>
<dbReference type="InterPro" id="IPR020992">
    <property type="entry name" value="Tail_Prtase_C"/>
</dbReference>
<dbReference type="GO" id="GO:0006508">
    <property type="term" value="P:proteolysis"/>
    <property type="evidence" value="ECO:0007669"/>
    <property type="project" value="UniProtKB-KW"/>
</dbReference>
<evidence type="ECO:0000256" key="5">
    <source>
        <dbReference type="RuleBase" id="RU004404"/>
    </source>
</evidence>
<evidence type="ECO:0000259" key="7">
    <source>
        <dbReference type="PROSITE" id="PS50106"/>
    </source>
</evidence>
<dbReference type="SMART" id="SM00228">
    <property type="entry name" value="PDZ"/>
    <property type="match status" value="1"/>
</dbReference>
<dbReference type="Pfam" id="PF00595">
    <property type="entry name" value="PDZ"/>
    <property type="match status" value="1"/>
</dbReference>
<keyword evidence="3 5" id="KW-0378">Hydrolase</keyword>
<reference evidence="8 9" key="1">
    <citation type="submission" date="2019-03" db="EMBL/GenBank/DDBJ databases">
        <title>Alkanindiges illinoisensis: a potential pathogenic isolated from ascites of a gastric cancer patient with abdominal metastasis.</title>
        <authorList>
            <person name="Hu X."/>
            <person name="Yang B."/>
            <person name="Yan X."/>
            <person name="Lin L."/>
            <person name="Zhao H."/>
            <person name="Zhou F."/>
            <person name="Su B."/>
            <person name="Chen J."/>
            <person name="Rui Y."/>
            <person name="Wang Q."/>
            <person name="Zheng L."/>
        </authorList>
    </citation>
    <scope>NUCLEOTIDE SEQUENCE [LARGE SCALE GENOMIC DNA]</scope>
    <source>
        <strain evidence="8 9">NFYY 23406</strain>
    </source>
</reference>
<accession>A0A4Y7XE66</accession>
<dbReference type="InterPro" id="IPR040573">
    <property type="entry name" value="TSP_N"/>
</dbReference>
<keyword evidence="9" id="KW-1185">Reference proteome</keyword>
<feature type="domain" description="PDZ" evidence="7">
    <location>
        <begin position="262"/>
        <end position="339"/>
    </location>
</feature>
<dbReference type="Proteomes" id="UP000297834">
    <property type="component" value="Unassembled WGS sequence"/>
</dbReference>
<feature type="region of interest" description="Disordered" evidence="6">
    <location>
        <begin position="724"/>
        <end position="744"/>
    </location>
</feature>
<dbReference type="Pfam" id="PF03572">
    <property type="entry name" value="Peptidase_S41"/>
    <property type="match status" value="1"/>
</dbReference>
<dbReference type="GO" id="GO:0030288">
    <property type="term" value="C:outer membrane-bounded periplasmic space"/>
    <property type="evidence" value="ECO:0007669"/>
    <property type="project" value="TreeGrafter"/>
</dbReference>
<sequence length="744" mass="82833">MKLQTLACAVALMTGGLFFSHTVNEAIAATSVEQQVTLAPTREQSLVTRQVATLVDRQHYLNMRLDANVSRRVLAMYIDSLDPDHTLFLQSDIDEFNKKYGASLGTSLKTGDLAPAFNIYDRYRTRLNSFYQYAMQQLDKKQDLHRNDFIELDREEAPFFKSKREQQEHWQKMLVSQLINLNINKEEEAAKQQALKANPELAAGQDLTPPEDLSPVDTLKKRYRRQIEQQTRIKSDRVLEKILNATLATYDPHSNYYAPIEAMELNRQTTLALEGIGVSIRPERGNEDYTRIETIVDGGPASKSGQVKSGDRIIGVGQEGDPIVDVIGWPSSEIVGLIRGKRGTKVTLRLLATGASANQARVVTLTRDVIQEEDSGVRSRVVNVKRNDGEHKIGVIEIPSFYLNYRARREGNSYRSVSVDTQKALVSLQSQNVEGVVVDLRNNPGGSLEEVARMLGQFVKDGPVVQIRDGNGNVNVFRDEDGGEQVYSGPLAVIVNLASASASEIFSAAIQDYQRGIVIGSTTTGKGTAQVQLDSLAYGQATLTQRKFYRITGGSTQNKGVVPDVPLINIYDEDLGERKAKNALKWDTIQTAPYKREGVVTPFVPQVTTWSTQRIKAEPQFVYLSALKSIAEKTKDKKQSSLNIDVRKREIKDLETETLRAENERRTATGLQPYANWESYQAALDARSESRAKMKAAQRPPLPEDEAFITESANILMDMVSLQKAHPDAKVSDPSITVSQKPVS</sequence>